<evidence type="ECO:0008006" key="4">
    <source>
        <dbReference type="Google" id="ProtNLM"/>
    </source>
</evidence>
<organism evidence="2 3">
    <name type="scientific">Albibacterium profundi</name>
    <dbReference type="NCBI Taxonomy" id="3134906"/>
    <lineage>
        <taxon>Bacteria</taxon>
        <taxon>Pseudomonadati</taxon>
        <taxon>Bacteroidota</taxon>
        <taxon>Sphingobacteriia</taxon>
        <taxon>Sphingobacteriales</taxon>
        <taxon>Sphingobacteriaceae</taxon>
        <taxon>Albibacterium</taxon>
    </lineage>
</organism>
<keyword evidence="3" id="KW-1185">Reference proteome</keyword>
<name>A0ABV5CEU5_9SPHI</name>
<evidence type="ECO:0000313" key="2">
    <source>
        <dbReference type="EMBL" id="MFB5946078.1"/>
    </source>
</evidence>
<dbReference type="RefSeq" id="WP_375557607.1">
    <property type="nucleotide sequence ID" value="NZ_JBBVGT010000002.1"/>
</dbReference>
<gene>
    <name evidence="2" type="ORF">WKR92_09565</name>
</gene>
<comment type="caution">
    <text evidence="2">The sequence shown here is derived from an EMBL/GenBank/DDBJ whole genome shotgun (WGS) entry which is preliminary data.</text>
</comment>
<keyword evidence="1" id="KW-0175">Coiled coil</keyword>
<reference evidence="2 3" key="1">
    <citation type="submission" date="2024-04" db="EMBL/GenBank/DDBJ databases">
        <title>Albibacterium profundi sp. nov., isolated from sediment of the Challenger Deep of Mariana Trench.</title>
        <authorList>
            <person name="Wang Y."/>
        </authorList>
    </citation>
    <scope>NUCLEOTIDE SEQUENCE [LARGE SCALE GENOMIC DNA]</scope>
    <source>
        <strain evidence="2 3">RHL897</strain>
    </source>
</reference>
<accession>A0ABV5CEU5</accession>
<sequence>MTDLQKIKISVSILTSLDVAKNQEELGGLLGYSNKASFSQIVNGKTDIPKGFIEKLKSLDKNVKMFWENGFGKIEVESEELEKLKNENAQLMKKIISLQDELLDKSKPKATA</sequence>
<feature type="coiled-coil region" evidence="1">
    <location>
        <begin position="74"/>
        <end position="101"/>
    </location>
</feature>
<evidence type="ECO:0000313" key="3">
    <source>
        <dbReference type="Proteomes" id="UP001580928"/>
    </source>
</evidence>
<dbReference type="Proteomes" id="UP001580928">
    <property type="component" value="Unassembled WGS sequence"/>
</dbReference>
<protein>
    <recommendedName>
        <fullName evidence="4">HTH cro/C1-type domain-containing protein</fullName>
    </recommendedName>
</protein>
<dbReference type="EMBL" id="JBBVGT010000002">
    <property type="protein sequence ID" value="MFB5946078.1"/>
    <property type="molecule type" value="Genomic_DNA"/>
</dbReference>
<proteinExistence type="predicted"/>
<evidence type="ECO:0000256" key="1">
    <source>
        <dbReference type="SAM" id="Coils"/>
    </source>
</evidence>